<dbReference type="PANTHER" id="PTHR43132">
    <property type="entry name" value="ARSENICAL RESISTANCE OPERON REPRESSOR ARSR-RELATED"/>
    <property type="match status" value="1"/>
</dbReference>
<keyword evidence="2" id="KW-0238">DNA-binding</keyword>
<dbReference type="RefSeq" id="WP_129131184.1">
    <property type="nucleotide sequence ID" value="NZ_SDHW01000003.1"/>
</dbReference>
<dbReference type="EMBL" id="SDHW01000003">
    <property type="protein sequence ID" value="RXK59810.1"/>
    <property type="molecule type" value="Genomic_DNA"/>
</dbReference>
<sequence>MAVTKKKESNTPITLDYHAVKKSALILRAINHKLRQQILQLINENGQLTVTEIYVKLRLEQSVASQHLAILRRSNIVKTTREGKFIWYTVNHDRLNEIEQFIKSLLG</sequence>
<evidence type="ECO:0000256" key="1">
    <source>
        <dbReference type="ARBA" id="ARBA00023015"/>
    </source>
</evidence>
<comment type="caution">
    <text evidence="5">The sequence shown here is derived from an EMBL/GenBank/DDBJ whole genome shotgun (WGS) entry which is preliminary data.</text>
</comment>
<evidence type="ECO:0000313" key="5">
    <source>
        <dbReference type="EMBL" id="RXK59810.1"/>
    </source>
</evidence>
<dbReference type="GO" id="GO:0003677">
    <property type="term" value="F:DNA binding"/>
    <property type="evidence" value="ECO:0007669"/>
    <property type="project" value="UniProtKB-KW"/>
</dbReference>
<protein>
    <submittedName>
        <fullName evidence="5">Transcriptional regulator</fullName>
    </submittedName>
</protein>
<dbReference type="PANTHER" id="PTHR43132:SF2">
    <property type="entry name" value="ARSENICAL RESISTANCE OPERON REPRESSOR ARSR-RELATED"/>
    <property type="match status" value="1"/>
</dbReference>
<dbReference type="OrthoDB" id="9798835at2"/>
<dbReference type="InterPro" id="IPR036390">
    <property type="entry name" value="WH_DNA-bd_sf"/>
</dbReference>
<dbReference type="Pfam" id="PF01022">
    <property type="entry name" value="HTH_5"/>
    <property type="match status" value="1"/>
</dbReference>
<dbReference type="Proteomes" id="UP000290204">
    <property type="component" value="Unassembled WGS sequence"/>
</dbReference>
<keyword evidence="1" id="KW-0805">Transcription regulation</keyword>
<evidence type="ECO:0000256" key="3">
    <source>
        <dbReference type="ARBA" id="ARBA00023163"/>
    </source>
</evidence>
<dbReference type="PRINTS" id="PR00778">
    <property type="entry name" value="HTHARSR"/>
</dbReference>
<dbReference type="SUPFAM" id="SSF46785">
    <property type="entry name" value="Winged helix' DNA-binding domain"/>
    <property type="match status" value="1"/>
</dbReference>
<dbReference type="CDD" id="cd00090">
    <property type="entry name" value="HTH_ARSR"/>
    <property type="match status" value="1"/>
</dbReference>
<name>A0A4Q1CHR2_9BACT</name>
<dbReference type="SMART" id="SM00418">
    <property type="entry name" value="HTH_ARSR"/>
    <property type="match status" value="1"/>
</dbReference>
<dbReference type="InterPro" id="IPR036388">
    <property type="entry name" value="WH-like_DNA-bd_sf"/>
</dbReference>
<organism evidence="5 6">
    <name type="scientific">Lacibacter luteus</name>
    <dbReference type="NCBI Taxonomy" id="2508719"/>
    <lineage>
        <taxon>Bacteria</taxon>
        <taxon>Pseudomonadati</taxon>
        <taxon>Bacteroidota</taxon>
        <taxon>Chitinophagia</taxon>
        <taxon>Chitinophagales</taxon>
        <taxon>Chitinophagaceae</taxon>
        <taxon>Lacibacter</taxon>
    </lineage>
</organism>
<proteinExistence type="predicted"/>
<dbReference type="Gene3D" id="1.10.10.10">
    <property type="entry name" value="Winged helix-like DNA-binding domain superfamily/Winged helix DNA-binding domain"/>
    <property type="match status" value="1"/>
</dbReference>
<evidence type="ECO:0000259" key="4">
    <source>
        <dbReference type="PROSITE" id="PS50987"/>
    </source>
</evidence>
<gene>
    <name evidence="5" type="ORF">ESA94_12185</name>
</gene>
<dbReference type="PROSITE" id="PS50987">
    <property type="entry name" value="HTH_ARSR_2"/>
    <property type="match status" value="1"/>
</dbReference>
<dbReference type="AlphaFoldDB" id="A0A4Q1CHR2"/>
<dbReference type="InterPro" id="IPR011991">
    <property type="entry name" value="ArsR-like_HTH"/>
</dbReference>
<keyword evidence="3" id="KW-0804">Transcription</keyword>
<dbReference type="InterPro" id="IPR051011">
    <property type="entry name" value="Metal_resp_trans_reg"/>
</dbReference>
<evidence type="ECO:0000256" key="2">
    <source>
        <dbReference type="ARBA" id="ARBA00023125"/>
    </source>
</evidence>
<accession>A0A4Q1CHR2</accession>
<evidence type="ECO:0000313" key="6">
    <source>
        <dbReference type="Proteomes" id="UP000290204"/>
    </source>
</evidence>
<feature type="domain" description="HTH arsR-type" evidence="4">
    <location>
        <begin position="15"/>
        <end position="107"/>
    </location>
</feature>
<dbReference type="NCBIfam" id="NF033788">
    <property type="entry name" value="HTH_metalloreg"/>
    <property type="match status" value="1"/>
</dbReference>
<reference evidence="5 6" key="1">
    <citation type="submission" date="2019-01" db="EMBL/GenBank/DDBJ databases">
        <title>Lacibacter sp. strain TTM-7.</title>
        <authorList>
            <person name="Chen W.-M."/>
        </authorList>
    </citation>
    <scope>NUCLEOTIDE SEQUENCE [LARGE SCALE GENOMIC DNA]</scope>
    <source>
        <strain evidence="5 6">TTM-7</strain>
    </source>
</reference>
<dbReference type="GO" id="GO:0003700">
    <property type="term" value="F:DNA-binding transcription factor activity"/>
    <property type="evidence" value="ECO:0007669"/>
    <property type="project" value="InterPro"/>
</dbReference>
<dbReference type="InterPro" id="IPR001845">
    <property type="entry name" value="HTH_ArsR_DNA-bd_dom"/>
</dbReference>
<keyword evidence="6" id="KW-1185">Reference proteome</keyword>